<gene>
    <name evidence="1" type="ORF">O6H91_05G068000</name>
</gene>
<organism evidence="1 2">
    <name type="scientific">Diphasiastrum complanatum</name>
    <name type="common">Issler's clubmoss</name>
    <name type="synonym">Lycopodium complanatum</name>
    <dbReference type="NCBI Taxonomy" id="34168"/>
    <lineage>
        <taxon>Eukaryota</taxon>
        <taxon>Viridiplantae</taxon>
        <taxon>Streptophyta</taxon>
        <taxon>Embryophyta</taxon>
        <taxon>Tracheophyta</taxon>
        <taxon>Lycopodiopsida</taxon>
        <taxon>Lycopodiales</taxon>
        <taxon>Lycopodiaceae</taxon>
        <taxon>Lycopodioideae</taxon>
        <taxon>Diphasiastrum</taxon>
    </lineage>
</organism>
<keyword evidence="2" id="KW-1185">Reference proteome</keyword>
<name>A0ACC2DP86_DIPCM</name>
<comment type="caution">
    <text evidence="1">The sequence shown here is derived from an EMBL/GenBank/DDBJ whole genome shotgun (WGS) entry which is preliminary data.</text>
</comment>
<evidence type="ECO:0000313" key="1">
    <source>
        <dbReference type="EMBL" id="KAJ7556081.1"/>
    </source>
</evidence>
<accession>A0ACC2DP86</accession>
<dbReference type="EMBL" id="CM055096">
    <property type="protein sequence ID" value="KAJ7556081.1"/>
    <property type="molecule type" value="Genomic_DNA"/>
</dbReference>
<sequence length="347" mass="40646">MGSSAMDMAQILLTAFDTSMSKFWHEEERRWRAEDRVWRADDLVYRDEERKWREQEKLMRETEQKWRVEDMEQRHVENARYLWTRFVEKNRRDVEEKSEQLKAVSNLAALFAGFAVVTLTQFQFSQNTVSIIWITFYGVLTAIAVGFMTIAMVTCTLILGSILKNGKSYVNEEAEEEFMFNCRAFVESYHLGDRPPFPRRTFEAFWEIRCEGDWRRAFRYFAWGVLSFLFSLIPIGWIKFSYSPVTAGLFMGVIAISIVVCRHNHLLQIQLLLAWGFPLSKAILQHVLYKRTAQEEHYTGIFIFGIFPVEFPEKVPQVGVHLSNMPGLEHLPFTNLDGDICCCNHDS</sequence>
<proteinExistence type="predicted"/>
<reference evidence="2" key="1">
    <citation type="journal article" date="2024" name="Proc. Natl. Acad. Sci. U.S.A.">
        <title>Extraordinary preservation of gene collinearity over three hundred million years revealed in homosporous lycophytes.</title>
        <authorList>
            <person name="Li C."/>
            <person name="Wickell D."/>
            <person name="Kuo L.Y."/>
            <person name="Chen X."/>
            <person name="Nie B."/>
            <person name="Liao X."/>
            <person name="Peng D."/>
            <person name="Ji J."/>
            <person name="Jenkins J."/>
            <person name="Williams M."/>
            <person name="Shu S."/>
            <person name="Plott C."/>
            <person name="Barry K."/>
            <person name="Rajasekar S."/>
            <person name="Grimwood J."/>
            <person name="Han X."/>
            <person name="Sun S."/>
            <person name="Hou Z."/>
            <person name="He W."/>
            <person name="Dai G."/>
            <person name="Sun C."/>
            <person name="Schmutz J."/>
            <person name="Leebens-Mack J.H."/>
            <person name="Li F.W."/>
            <person name="Wang L."/>
        </authorList>
    </citation>
    <scope>NUCLEOTIDE SEQUENCE [LARGE SCALE GENOMIC DNA]</scope>
    <source>
        <strain evidence="2">cv. PW_Plant_1</strain>
    </source>
</reference>
<evidence type="ECO:0000313" key="2">
    <source>
        <dbReference type="Proteomes" id="UP001162992"/>
    </source>
</evidence>
<protein>
    <submittedName>
        <fullName evidence="1">Uncharacterized protein</fullName>
    </submittedName>
</protein>
<dbReference type="Proteomes" id="UP001162992">
    <property type="component" value="Chromosome 5"/>
</dbReference>